<dbReference type="Gene3D" id="3.90.550.10">
    <property type="entry name" value="Spore Coat Polysaccharide Biosynthesis Protein SpsA, Chain A"/>
    <property type="match status" value="1"/>
</dbReference>
<proteinExistence type="predicted"/>
<accession>A0A0F9M653</accession>
<evidence type="ECO:0008006" key="2">
    <source>
        <dbReference type="Google" id="ProtNLM"/>
    </source>
</evidence>
<dbReference type="AlphaFoldDB" id="A0A0F9M653"/>
<reference evidence="1" key="1">
    <citation type="journal article" date="2015" name="Nature">
        <title>Complex archaea that bridge the gap between prokaryotes and eukaryotes.</title>
        <authorList>
            <person name="Spang A."/>
            <person name="Saw J.H."/>
            <person name="Jorgensen S.L."/>
            <person name="Zaremba-Niedzwiedzka K."/>
            <person name="Martijn J."/>
            <person name="Lind A.E."/>
            <person name="van Eijk R."/>
            <person name="Schleper C."/>
            <person name="Guy L."/>
            <person name="Ettema T.J."/>
        </authorList>
    </citation>
    <scope>NUCLEOTIDE SEQUENCE</scope>
</reference>
<dbReference type="Pfam" id="PF13704">
    <property type="entry name" value="Glyco_tranf_2_4"/>
    <property type="match status" value="1"/>
</dbReference>
<organism evidence="1">
    <name type="scientific">marine sediment metagenome</name>
    <dbReference type="NCBI Taxonomy" id="412755"/>
    <lineage>
        <taxon>unclassified sequences</taxon>
        <taxon>metagenomes</taxon>
        <taxon>ecological metagenomes</taxon>
    </lineage>
</organism>
<dbReference type="SUPFAM" id="SSF53448">
    <property type="entry name" value="Nucleotide-diphospho-sugar transferases"/>
    <property type="match status" value="1"/>
</dbReference>
<comment type="caution">
    <text evidence="1">The sequence shown here is derived from an EMBL/GenBank/DDBJ whole genome shotgun (WGS) entry which is preliminary data.</text>
</comment>
<name>A0A0F9M653_9ZZZZ</name>
<sequence length="235" mass="26986">MKIVATVRAKNEEANIERFCMSYQNIADTILVADGGSTDRTVEIAEAIPKVKVKPFHLRMQVGGGHWINPQGRHVNFLIDWALEEGADWIIFDDCDCVPNFLLKLQAKQWIDTANIRGNEAIYLRRVYFWGDDQIFPNLHKPNTSIWAWKKEVNVRALEADPWHLTMKIADLRPNGLHLQFPLCLLHYSWPSPEATDEKLNFYRTSGVQPTAMHPEGFAGPKAPAEWFMSPYEPK</sequence>
<evidence type="ECO:0000313" key="1">
    <source>
        <dbReference type="EMBL" id="KKN02885.1"/>
    </source>
</evidence>
<protein>
    <recommendedName>
        <fullName evidence="2">Glycosyltransferase 2-like domain-containing protein</fullName>
    </recommendedName>
</protein>
<dbReference type="InterPro" id="IPR029044">
    <property type="entry name" value="Nucleotide-diphossugar_trans"/>
</dbReference>
<gene>
    <name evidence="1" type="ORF">LCGC14_1113260</name>
</gene>
<dbReference type="EMBL" id="LAZR01005096">
    <property type="protein sequence ID" value="KKN02885.1"/>
    <property type="molecule type" value="Genomic_DNA"/>
</dbReference>